<dbReference type="Pfam" id="PF02026">
    <property type="entry name" value="RyR"/>
    <property type="match status" value="2"/>
</dbReference>
<keyword evidence="8" id="KW-1185">Reference proteome</keyword>
<keyword evidence="3" id="KW-0407">Ion channel</keyword>
<dbReference type="GO" id="GO:0006941">
    <property type="term" value="P:striated muscle contraction"/>
    <property type="evidence" value="ECO:0007669"/>
    <property type="project" value="TreeGrafter"/>
</dbReference>
<accession>A0AAN8EX35</accession>
<dbReference type="InterPro" id="IPR000699">
    <property type="entry name" value="RIH_dom"/>
</dbReference>
<dbReference type="InterPro" id="IPR003877">
    <property type="entry name" value="SPRY_dom"/>
</dbReference>
<dbReference type="Gene3D" id="2.80.10.50">
    <property type="match status" value="1"/>
</dbReference>
<dbReference type="Pfam" id="PF01365">
    <property type="entry name" value="RYDR_ITPR"/>
    <property type="match status" value="1"/>
</dbReference>
<dbReference type="SUPFAM" id="SSF49899">
    <property type="entry name" value="Concanavalin A-like lectins/glucanases"/>
    <property type="match status" value="2"/>
</dbReference>
<evidence type="ECO:0000256" key="3">
    <source>
        <dbReference type="ARBA" id="ARBA00022673"/>
    </source>
</evidence>
<keyword evidence="5" id="KW-0703">Sarcoplasmic reticulum</keyword>
<reference evidence="7 8" key="1">
    <citation type="submission" date="2019-10" db="EMBL/GenBank/DDBJ databases">
        <title>Assembly and Annotation for the nematode Trichostrongylus colubriformis.</title>
        <authorList>
            <person name="Martin J."/>
        </authorList>
    </citation>
    <scope>NUCLEOTIDE SEQUENCE [LARGE SCALE GENOMIC DNA]</scope>
    <source>
        <strain evidence="7">G859</strain>
        <tissue evidence="7">Whole worm</tissue>
    </source>
</reference>
<name>A0AAN8EX35_TRICO</name>
<dbReference type="GO" id="GO:0030018">
    <property type="term" value="C:Z disc"/>
    <property type="evidence" value="ECO:0007669"/>
    <property type="project" value="TreeGrafter"/>
</dbReference>
<evidence type="ECO:0000256" key="2">
    <source>
        <dbReference type="ARBA" id="ARBA00022568"/>
    </source>
</evidence>
<gene>
    <name evidence="7" type="ORF">GCK32_008746</name>
</gene>
<dbReference type="FunFam" id="1.25.10.30:FF:000002">
    <property type="entry name" value="ryanodine receptor isoform X2"/>
    <property type="match status" value="1"/>
</dbReference>
<dbReference type="InterPro" id="IPR043136">
    <property type="entry name" value="B30.2/SPRY_sf"/>
</dbReference>
<keyword evidence="2" id="KW-0406">Ion transport</keyword>
<evidence type="ECO:0000313" key="7">
    <source>
        <dbReference type="EMBL" id="KAK5965079.1"/>
    </source>
</evidence>
<dbReference type="PANTHER" id="PTHR46399">
    <property type="entry name" value="B30.2/SPRY DOMAIN-CONTAINING PROTEIN"/>
    <property type="match status" value="1"/>
</dbReference>
<dbReference type="GO" id="GO:0005219">
    <property type="term" value="F:ryanodine-sensitive calcium-release channel activity"/>
    <property type="evidence" value="ECO:0007669"/>
    <property type="project" value="TreeGrafter"/>
</dbReference>
<keyword evidence="4" id="KW-0106">Calcium</keyword>
<dbReference type="AlphaFoldDB" id="A0AAN8EX35"/>
<dbReference type="SUPFAM" id="SSF100909">
    <property type="entry name" value="IP3 receptor type 1 binding core, domain 2"/>
    <property type="match status" value="1"/>
</dbReference>
<dbReference type="InterPro" id="IPR015925">
    <property type="entry name" value="Ryanodine_IP3_receptor"/>
</dbReference>
<dbReference type="InterPro" id="IPR001870">
    <property type="entry name" value="B30.2/SPRY"/>
</dbReference>
<dbReference type="SMART" id="SM00449">
    <property type="entry name" value="SPRY"/>
    <property type="match status" value="2"/>
</dbReference>
<evidence type="ECO:0000313" key="8">
    <source>
        <dbReference type="Proteomes" id="UP001331761"/>
    </source>
</evidence>
<keyword evidence="3" id="KW-0107">Calcium channel</keyword>
<comment type="caution">
    <text evidence="7">The sequence shown here is derived from an EMBL/GenBank/DDBJ whole genome shotgun (WGS) entry which is preliminary data.</text>
</comment>
<dbReference type="Gene3D" id="1.25.10.30">
    <property type="entry name" value="IP3 receptor type 1 binding core, RIH domain"/>
    <property type="match status" value="1"/>
</dbReference>
<dbReference type="Gene3D" id="1.10.490.160">
    <property type="match status" value="1"/>
</dbReference>
<sequence length="866" mass="98189">MDYDTIIEFHEDNQYVMKGDIVCLSCVASHNRDGVLGSERVCLCTEGFGNRMCTLENVSDRDIPPDIAMCMLYIDNALSMRALQEMMSADSEHVEEKKAVALKDGHMDDCYTFFMALEEESKSARVIRKCSSVLNRFLKGIDALQNEGQQAVDWGRVDLNEVLKLMEDLIEYFAQPEDDQDFEEKQNRFRALRSRQDLFQEEGVLNMILDTIDKFSLMEALPDFAGIIGEETHMMWEEIATYLYLLVAAMIKGNHYNCAQFAAAQRLDWLFGRLSNPQSAEGILDVLYCVLTESPEALNMINEGHIRSVISLLEKVGRDPKVLDVLSSLCEGNGMAVRSSQNLITSYLLPGKDLLLQTAMRDHVSSMMPNVLVGVVEGSALFRRWYFEAEVEHIEKMTKQEPYLRVGWANSVGFKPFPGSGDKTFEKGDVVGCALDLNVPELRFTVNGRDIGASYRDFNTDGYFFPVMSLSAKVSCRFIFGGDQGRLRFGPPPGFSAVVEAISGELQISDCLSFGDLPKNVYCGPHTLFTTVEPFVPQPVDISNILLHHHAVEIHEKFAENLHELWAMRKIELGWSYGETRSETQRKHPCLTSFDRLPATEKQYNINLSLDTMKTIEALGYHLITDSPPTRLRPVRLAQNFQQSNGYKPQPLDTREIVLPEEMNPLIEALARNTHNVWAKEKIKRGWTFGLSEFVDATQKRSPHLVPYEEVDNRIKEANRESAAENLRALQLFGIFIEPPAHEHDEYAEKEMRARRDLVRTYRAEATYAVTSGKWYFEFEILTAGFMKIGWMDVGASPDTQLGHDDRGYAFDGYLGRKWHQGAESYGKDWKIGDVVGCFLDLNDRTISFSLNGELLLVSLMTSLIS</sequence>
<keyword evidence="2" id="KW-0109">Calcium transport</keyword>
<dbReference type="Gene3D" id="2.60.120.920">
    <property type="match status" value="3"/>
</dbReference>
<dbReference type="PANTHER" id="PTHR46399:SF8">
    <property type="entry name" value="B30.2_SPRY DOMAIN-CONTAINING PROTEIN"/>
    <property type="match status" value="1"/>
</dbReference>
<dbReference type="GO" id="GO:0034704">
    <property type="term" value="C:calcium channel complex"/>
    <property type="evidence" value="ECO:0007669"/>
    <property type="project" value="TreeGrafter"/>
</dbReference>
<dbReference type="GO" id="GO:0042383">
    <property type="term" value="C:sarcolemma"/>
    <property type="evidence" value="ECO:0007669"/>
    <property type="project" value="TreeGrafter"/>
</dbReference>
<dbReference type="Pfam" id="PF08709">
    <property type="entry name" value="Ins145_P3_rec"/>
    <property type="match status" value="1"/>
</dbReference>
<dbReference type="GO" id="GO:0005790">
    <property type="term" value="C:smooth endoplasmic reticulum"/>
    <property type="evidence" value="ECO:0007669"/>
    <property type="project" value="TreeGrafter"/>
</dbReference>
<dbReference type="InterPro" id="IPR003032">
    <property type="entry name" value="Ryanodine_rcpt"/>
</dbReference>
<feature type="domain" description="B30.2/SPRY" evidence="6">
    <location>
        <begin position="690"/>
        <end position="866"/>
    </location>
</feature>
<evidence type="ECO:0000259" key="6">
    <source>
        <dbReference type="PROSITE" id="PS50188"/>
    </source>
</evidence>
<dbReference type="EMBL" id="WIXE01025010">
    <property type="protein sequence ID" value="KAK5965079.1"/>
    <property type="molecule type" value="Genomic_DNA"/>
</dbReference>
<dbReference type="InterPro" id="IPR035910">
    <property type="entry name" value="RyR/IP3R_RIH_dom_sf"/>
</dbReference>
<dbReference type="GO" id="GO:0014808">
    <property type="term" value="P:release of sequestered calcium ion into cytosol by sarcoplasmic reticulum"/>
    <property type="evidence" value="ECO:0007669"/>
    <property type="project" value="TreeGrafter"/>
</dbReference>
<dbReference type="PROSITE" id="PS50188">
    <property type="entry name" value="B302_SPRY"/>
    <property type="match status" value="1"/>
</dbReference>
<keyword evidence="2" id="KW-0813">Transport</keyword>
<dbReference type="Gene3D" id="6.20.350.10">
    <property type="match status" value="1"/>
</dbReference>
<organism evidence="7 8">
    <name type="scientific">Trichostrongylus colubriformis</name>
    <name type="common">Black scour worm</name>
    <dbReference type="NCBI Taxonomy" id="6319"/>
    <lineage>
        <taxon>Eukaryota</taxon>
        <taxon>Metazoa</taxon>
        <taxon>Ecdysozoa</taxon>
        <taxon>Nematoda</taxon>
        <taxon>Chromadorea</taxon>
        <taxon>Rhabditida</taxon>
        <taxon>Rhabditina</taxon>
        <taxon>Rhabditomorpha</taxon>
        <taxon>Strongyloidea</taxon>
        <taxon>Trichostrongylidae</taxon>
        <taxon>Trichostrongylus</taxon>
    </lineage>
</organism>
<dbReference type="GO" id="GO:0033017">
    <property type="term" value="C:sarcoplasmic reticulum membrane"/>
    <property type="evidence" value="ECO:0007669"/>
    <property type="project" value="UniProtKB-SubCell"/>
</dbReference>
<dbReference type="FunFam" id="1.10.490.160:FF:000003">
    <property type="entry name" value="Ryanodine receptor, isoform E"/>
    <property type="match status" value="1"/>
</dbReference>
<evidence type="ECO:0000256" key="5">
    <source>
        <dbReference type="ARBA" id="ARBA00022951"/>
    </source>
</evidence>
<protein>
    <recommendedName>
        <fullName evidence="6">B30.2/SPRY domain-containing protein</fullName>
    </recommendedName>
</protein>
<dbReference type="InterPro" id="IPR014821">
    <property type="entry name" value="Ins145_P3_rcpt"/>
</dbReference>
<dbReference type="Proteomes" id="UP001331761">
    <property type="component" value="Unassembled WGS sequence"/>
</dbReference>
<evidence type="ECO:0000256" key="4">
    <source>
        <dbReference type="ARBA" id="ARBA00022837"/>
    </source>
</evidence>
<comment type="subcellular location">
    <subcellularLocation>
        <location evidence="1">Sarcoplasmic reticulum membrane</location>
        <topology evidence="1">Multi-pass membrane protein</topology>
    </subcellularLocation>
</comment>
<proteinExistence type="predicted"/>
<dbReference type="InterPro" id="IPR013320">
    <property type="entry name" value="ConA-like_dom_sf"/>
</dbReference>
<dbReference type="Pfam" id="PF00622">
    <property type="entry name" value="SPRY"/>
    <property type="match status" value="2"/>
</dbReference>
<evidence type="ECO:0000256" key="1">
    <source>
        <dbReference type="ARBA" id="ARBA00004326"/>
    </source>
</evidence>